<dbReference type="EMBL" id="JAFHAP010000006">
    <property type="protein sequence ID" value="MBN2908977.1"/>
    <property type="molecule type" value="Genomic_DNA"/>
</dbReference>
<comment type="caution">
    <text evidence="1">The sequence shown here is derived from an EMBL/GenBank/DDBJ whole genome shotgun (WGS) entry which is preliminary data.</text>
</comment>
<accession>A0ABS2WHE5</accession>
<sequence>MNGDESMSWEPESGLVQQSGVWKAAPVFNFAPNTFLLSDVSERIKDTPEQCPSEVEAICISAESIPFFSSFSMFFAMASKCVSNLLHHPDDEPDEGDGNADEE</sequence>
<dbReference type="RefSeq" id="WP_205493593.1">
    <property type="nucleotide sequence ID" value="NZ_JAFHAP010000006.1"/>
</dbReference>
<keyword evidence="2" id="KW-1185">Reference proteome</keyword>
<dbReference type="Proteomes" id="UP001177120">
    <property type="component" value="Unassembled WGS sequence"/>
</dbReference>
<reference evidence="1" key="1">
    <citation type="journal article" date="2024" name="Int. J. Syst. Evol. Microbiol.">
        <title>Polycladomyces zharkentensis sp. nov., a novel thermophilic cellulose- and starch-degrading member of the Bacillota from a geothermal aquifer in Kazakhstan.</title>
        <authorList>
            <person name="Mashzhan A."/>
            <person name="Kistaubayeva A."/>
            <person name="Javier-Lopez R."/>
            <person name="Bissenova U."/>
            <person name="Bissenbay A."/>
            <person name="Birkeland N.K."/>
        </authorList>
    </citation>
    <scope>NUCLEOTIDE SEQUENCE</scope>
    <source>
        <strain evidence="1">ZKZ2T</strain>
    </source>
</reference>
<name>A0ABS2WHE5_9BACL</name>
<evidence type="ECO:0000313" key="2">
    <source>
        <dbReference type="Proteomes" id="UP001177120"/>
    </source>
</evidence>
<protein>
    <submittedName>
        <fullName evidence="1">Uncharacterized protein</fullName>
    </submittedName>
</protein>
<gene>
    <name evidence="1" type="ORF">JQC72_05490</name>
</gene>
<proteinExistence type="predicted"/>
<evidence type="ECO:0000313" key="1">
    <source>
        <dbReference type="EMBL" id="MBN2908977.1"/>
    </source>
</evidence>
<organism evidence="1 2">
    <name type="scientific">Polycladomyces zharkentensis</name>
    <dbReference type="NCBI Taxonomy" id="2807616"/>
    <lineage>
        <taxon>Bacteria</taxon>
        <taxon>Bacillati</taxon>
        <taxon>Bacillota</taxon>
        <taxon>Bacilli</taxon>
        <taxon>Bacillales</taxon>
        <taxon>Thermoactinomycetaceae</taxon>
        <taxon>Polycladomyces</taxon>
    </lineage>
</organism>